<evidence type="ECO:0000256" key="5">
    <source>
        <dbReference type="ARBA" id="ARBA00023136"/>
    </source>
</evidence>
<gene>
    <name evidence="8" type="ORF">GO608_08210</name>
</gene>
<evidence type="ECO:0000256" key="3">
    <source>
        <dbReference type="ARBA" id="ARBA00022692"/>
    </source>
</evidence>
<evidence type="ECO:0000256" key="6">
    <source>
        <dbReference type="SAM" id="SignalP"/>
    </source>
</evidence>
<keyword evidence="9" id="KW-1185">Reference proteome</keyword>
<comment type="subcellular location">
    <subcellularLocation>
        <location evidence="1">Cell membrane</location>
        <topology evidence="1">Multi-pass membrane protein</topology>
    </subcellularLocation>
</comment>
<evidence type="ECO:0000313" key="8">
    <source>
        <dbReference type="EMBL" id="NMF93310.1"/>
    </source>
</evidence>
<evidence type="ECO:0000259" key="7">
    <source>
        <dbReference type="SMART" id="SM01049"/>
    </source>
</evidence>
<accession>A0ABX1N0L4</accession>
<evidence type="ECO:0000313" key="9">
    <source>
        <dbReference type="Proteomes" id="UP000601990"/>
    </source>
</evidence>
<dbReference type="InterPro" id="IPR004010">
    <property type="entry name" value="Double_Cache_2"/>
</dbReference>
<dbReference type="RefSeq" id="WP_169198590.1">
    <property type="nucleotide sequence ID" value="NZ_WTVH02000010.1"/>
</dbReference>
<dbReference type="Pfam" id="PF08269">
    <property type="entry name" value="dCache_2"/>
    <property type="match status" value="1"/>
</dbReference>
<keyword evidence="2" id="KW-1003">Cell membrane</keyword>
<proteinExistence type="predicted"/>
<evidence type="ECO:0000256" key="4">
    <source>
        <dbReference type="ARBA" id="ARBA00022989"/>
    </source>
</evidence>
<keyword evidence="5" id="KW-0472">Membrane</keyword>
<feature type="domain" description="Single Cache" evidence="7">
    <location>
        <begin position="45"/>
        <end position="118"/>
    </location>
</feature>
<comment type="caution">
    <text evidence="8">The sequence shown here is derived from an EMBL/GenBank/DDBJ whole genome shotgun (WGS) entry which is preliminary data.</text>
</comment>
<dbReference type="Gene3D" id="3.30.450.20">
    <property type="entry name" value="PAS domain"/>
    <property type="match status" value="2"/>
</dbReference>
<name>A0ABX1N0L4_9RHOO</name>
<dbReference type="Proteomes" id="UP000601990">
    <property type="component" value="Unassembled WGS sequence"/>
</dbReference>
<protein>
    <recommendedName>
        <fullName evidence="7">Single Cache domain-containing protein</fullName>
    </recommendedName>
</protein>
<keyword evidence="3" id="KW-0812">Transmembrane</keyword>
<keyword evidence="6" id="KW-0732">Signal</keyword>
<feature type="chain" id="PRO_5045893100" description="Single Cache domain-containing protein" evidence="6">
    <location>
        <begin position="26"/>
        <end position="294"/>
    </location>
</feature>
<evidence type="ECO:0000256" key="1">
    <source>
        <dbReference type="ARBA" id="ARBA00004651"/>
    </source>
</evidence>
<feature type="domain" description="Single Cache" evidence="7">
    <location>
        <begin position="167"/>
        <end position="246"/>
    </location>
</feature>
<feature type="signal peptide" evidence="6">
    <location>
        <begin position="1"/>
        <end position="25"/>
    </location>
</feature>
<evidence type="ECO:0000256" key="2">
    <source>
        <dbReference type="ARBA" id="ARBA00022475"/>
    </source>
</evidence>
<dbReference type="EMBL" id="WTVH01000012">
    <property type="protein sequence ID" value="NMF93310.1"/>
    <property type="molecule type" value="Genomic_DNA"/>
</dbReference>
<dbReference type="InterPro" id="IPR033480">
    <property type="entry name" value="sCache_2"/>
</dbReference>
<sequence length="294" mass="32401">MFTRIRIVRALVLGGFALWAGTALPQDVGRARADGPRIVTAAEKRAAVLLERAVRHVQAHGEAGVQAFAREEQFVDRDLYAYALRTDGRFLASCGFSAALVGTNVLDYTDAEGKPFFHEIVRLAKEQGGGRVEYKWFNPADSRGEPKVTLFRKVGGLIVAVGYFSPRATPADAKAMVDAAAKAVKADEAIAFAAFQRIDGRFVRDDLYVFAVDLRSRRFVAYAAQPGLVGTDSHRLVDPTRRHIVSEMIAQLGQSTSGKLDYKWLNPVSGKIESKRSYIRRVGETMVGVGYYKR</sequence>
<dbReference type="SMART" id="SM01049">
    <property type="entry name" value="Cache_2"/>
    <property type="match status" value="2"/>
</dbReference>
<keyword evidence="4" id="KW-1133">Transmembrane helix</keyword>
<organism evidence="8 9">
    <name type="scientific">Aromatoleum buckelii</name>
    <dbReference type="NCBI Taxonomy" id="200254"/>
    <lineage>
        <taxon>Bacteria</taxon>
        <taxon>Pseudomonadati</taxon>
        <taxon>Pseudomonadota</taxon>
        <taxon>Betaproteobacteria</taxon>
        <taxon>Rhodocyclales</taxon>
        <taxon>Rhodocyclaceae</taxon>
        <taxon>Aromatoleum</taxon>
    </lineage>
</organism>
<reference evidence="8" key="1">
    <citation type="submission" date="2019-12" db="EMBL/GenBank/DDBJ databases">
        <title>Comparative genomics gives insights into the taxonomy of the Azoarcus-Aromatoleum group and reveals separate origins of nif in the plant-associated Azoarcus and non-plant-associated Aromatoleum sub-groups.</title>
        <authorList>
            <person name="Lafos M."/>
            <person name="Maluk M."/>
            <person name="Batista M."/>
            <person name="Junghare M."/>
            <person name="Carmona M."/>
            <person name="Faoro H."/>
            <person name="Cruz L.M."/>
            <person name="Battistoni F."/>
            <person name="De Souza E."/>
            <person name="Pedrosa F."/>
            <person name="Chen W.-M."/>
            <person name="Poole P.S."/>
            <person name="Dixon R.A."/>
            <person name="James E.K."/>
        </authorList>
    </citation>
    <scope>NUCLEOTIDE SEQUENCE</scope>
    <source>
        <strain evidence="8">U120</strain>
    </source>
</reference>